<proteinExistence type="predicted"/>
<sequence length="304" mass="35632">WPKLGNEISKSFIQVVTQFLEHTPRTANQLGIFCSALLCNTDALHPEQVQLCFDTIRKWIGILQQDKFEPLNGLLPDSWCHEVFIEATHKILHQDDYQVVCVLLTFILHHAHLFQDGLRLSVIRDILIKENFRSLFCHWNPVVRKYFHWVILYTTNRVGFYDEEDLSQTPKQNKPEIVENAKKLKIIFNHIYQIVPKKEGNNKKDEKVVWKYTDMSMQQRLDTDNDIMTALAVEVINLNNHRDATSVQYRHYVTPAFHEFLDACDEYKEIQLSKKPHRLGDVGIPTLGYCVLTKQDLDEKDKIS</sequence>
<gene>
    <name evidence="1" type="ORF">RFI_16787</name>
</gene>
<name>X6N303_RETFI</name>
<dbReference type="OrthoDB" id="296767at2759"/>
<dbReference type="Pfam" id="PF08578">
    <property type="entry name" value="DUF1765"/>
    <property type="match status" value="1"/>
</dbReference>
<dbReference type="PANTHER" id="PTHR35397">
    <property type="entry name" value="C2 DOMAIN-CONTAINING PROTEIN-RELATED"/>
    <property type="match status" value="1"/>
</dbReference>
<dbReference type="Proteomes" id="UP000023152">
    <property type="component" value="Unassembled WGS sequence"/>
</dbReference>
<keyword evidence="2" id="KW-1185">Reference proteome</keyword>
<reference evidence="1 2" key="1">
    <citation type="journal article" date="2013" name="Curr. Biol.">
        <title>The Genome of the Foraminiferan Reticulomyxa filosa.</title>
        <authorList>
            <person name="Glockner G."/>
            <person name="Hulsmann N."/>
            <person name="Schleicher M."/>
            <person name="Noegel A.A."/>
            <person name="Eichinger L."/>
            <person name="Gallinger C."/>
            <person name="Pawlowski J."/>
            <person name="Sierra R."/>
            <person name="Euteneuer U."/>
            <person name="Pillet L."/>
            <person name="Moustafa A."/>
            <person name="Platzer M."/>
            <person name="Groth M."/>
            <person name="Szafranski K."/>
            <person name="Schliwa M."/>
        </authorList>
    </citation>
    <scope>NUCLEOTIDE SEQUENCE [LARGE SCALE GENOMIC DNA]</scope>
</reference>
<evidence type="ECO:0000313" key="2">
    <source>
        <dbReference type="Proteomes" id="UP000023152"/>
    </source>
</evidence>
<dbReference type="AlphaFoldDB" id="X6N303"/>
<dbReference type="PANTHER" id="PTHR35397:SF1">
    <property type="entry name" value="ARMADILLO-LIKE HELICAL DOMAIN-CONTAINING PROTEIN"/>
    <property type="match status" value="1"/>
</dbReference>
<evidence type="ECO:0000313" key="1">
    <source>
        <dbReference type="EMBL" id="ETO20431.1"/>
    </source>
</evidence>
<feature type="non-terminal residue" evidence="1">
    <location>
        <position position="1"/>
    </location>
</feature>
<accession>X6N303</accession>
<protein>
    <submittedName>
        <fullName evidence="1">Uncharacterized protein</fullName>
    </submittedName>
</protein>
<dbReference type="EMBL" id="ASPP01012614">
    <property type="protein sequence ID" value="ETO20431.1"/>
    <property type="molecule type" value="Genomic_DNA"/>
</dbReference>
<comment type="caution">
    <text evidence="1">The sequence shown here is derived from an EMBL/GenBank/DDBJ whole genome shotgun (WGS) entry which is preliminary data.</text>
</comment>
<dbReference type="InterPro" id="IPR013887">
    <property type="entry name" value="UPF0592"/>
</dbReference>
<organism evidence="1 2">
    <name type="scientific">Reticulomyxa filosa</name>
    <dbReference type="NCBI Taxonomy" id="46433"/>
    <lineage>
        <taxon>Eukaryota</taxon>
        <taxon>Sar</taxon>
        <taxon>Rhizaria</taxon>
        <taxon>Retaria</taxon>
        <taxon>Foraminifera</taxon>
        <taxon>Monothalamids</taxon>
        <taxon>Reticulomyxidae</taxon>
        <taxon>Reticulomyxa</taxon>
    </lineage>
</organism>